<feature type="compositionally biased region" description="Polar residues" evidence="1">
    <location>
        <begin position="151"/>
        <end position="160"/>
    </location>
</feature>
<gene>
    <name evidence="3" type="primary">LgM4147LRVhigh.32.01890.00450</name>
    <name evidence="3" type="ORF">BN36_3259150</name>
</gene>
<reference evidence="3" key="1">
    <citation type="submission" date="2012-08" db="EMBL/GenBank/DDBJ databases">
        <title>Comparative genomics of metastatic and non-metastatic Leishmania guyanensis provides insights into polygenic factors involved in Leishmania RNA virus infection.</title>
        <authorList>
            <person name="Smith D."/>
            <person name="Hertz-Fowler C."/>
            <person name="Martin R."/>
            <person name="Dickens N."/>
            <person name="Fasel N."/>
            <person name="Falquet L."/>
            <person name="Beverley S."/>
            <person name="Zangger H."/>
            <person name="Calderon-Copete S."/>
            <person name="Mottram J."/>
            <person name="Xenarios I."/>
        </authorList>
    </citation>
    <scope>NUCLEOTIDE SEQUENCE</scope>
    <source>
        <strain evidence="3">MHOM/BR/75/M4147/SSU:IR2SAT-LUC</strain>
    </source>
</reference>
<protein>
    <submittedName>
        <fullName evidence="3">Uncharacterized protein</fullName>
    </submittedName>
</protein>
<accession>A0A1E1J4B2</accession>
<feature type="region of interest" description="Disordered" evidence="1">
    <location>
        <begin position="28"/>
        <end position="47"/>
    </location>
</feature>
<name>A0A1E1J4B2_LEIGU</name>
<evidence type="ECO:0000256" key="1">
    <source>
        <dbReference type="SAM" id="MobiDB-lite"/>
    </source>
</evidence>
<dbReference type="AlphaFoldDB" id="A0A1E1J4B2"/>
<organism evidence="3">
    <name type="scientific">Leishmania guyanensis</name>
    <dbReference type="NCBI Taxonomy" id="5670"/>
    <lineage>
        <taxon>Eukaryota</taxon>
        <taxon>Discoba</taxon>
        <taxon>Euglenozoa</taxon>
        <taxon>Kinetoplastea</taxon>
        <taxon>Metakinetoplastina</taxon>
        <taxon>Trypanosomatida</taxon>
        <taxon>Trypanosomatidae</taxon>
        <taxon>Leishmaniinae</taxon>
        <taxon>Leishmania</taxon>
        <taxon>Leishmania guyanensis species complex</taxon>
    </lineage>
</organism>
<sequence>MRRSALFLVGGLSKVFFAAVLPPSTPPLSSAGGGLISPPPSGSDTTLAKGKHIGRIIEWDPFERRGAITEIEGGRRYTIENTRAFETVLPTMLRTLEGATVEFDVDRQPSADRVIIRNRLTPITVESYQRRPPVDFLSLEMLGWAGPRGATSKQNEVSSDNAKREGGATEGSDTAADAEEMFAKNIIVDVSSIPATQIARWSGPLSEEAVIKPTKNIKDMRSSRLFDAETNAYLRLKQRFGGTAEAQRVLAEQREKAAKAAVRREVITEKTEGVILAWSGIHRSGLIREGIQHTGEHASLGSALSVTVDNEDSAAAGALCIIRNVHAFQSALPTSQSLQQRRVVFTKVSYSVQPHRYYAENVVVVGDMRYDAAVPSLEEARALKEREKATATKIHRLGALIMADDAGDDAENRGRQWHKAQQFAAGSSATETSVHAGASSLLEEDGMPVDPEKVLYGVIVRWSGGQGVIESGDGRHFYLRSAADFEQLLDIRSHHLRGAVVQFKQDAASPRYACQVDILSTAATTMSEVKPLLEKTQFNVSTACSAASTANGEAAVAVSKAVPEEVEWTHGTLLSWSPVEGQGIIIGEADQEARYVLRDAEENVVNYATSQALLRKGRRVKFTPFGSTGRLACNLVLLEAEAEEEALAEEELRPKEPQLSMDGNKNEAIPSPMSTSYWLNRMDKAGYNTKEVRDLQNRALRLDEDEDGDDGTEGGKFLDSEDLLKRDHWWSDPRKNVRFPNSDMTAGHLALIGPASMMNIAMKTKDPKKLDKMLKKYQSRLTEEQKEHAWKQAKEMAPKYEECIRKGRERNEEPTFYFF</sequence>
<evidence type="ECO:0000313" key="3">
    <source>
        <dbReference type="EMBL" id="CCM18429.1"/>
    </source>
</evidence>
<keyword evidence="2" id="KW-0732">Signal</keyword>
<dbReference type="EMBL" id="CALQ01001558">
    <property type="protein sequence ID" value="CCM18429.1"/>
    <property type="molecule type" value="Genomic_DNA"/>
</dbReference>
<feature type="region of interest" description="Disordered" evidence="1">
    <location>
        <begin position="148"/>
        <end position="173"/>
    </location>
</feature>
<feature type="signal peptide" evidence="2">
    <location>
        <begin position="1"/>
        <end position="18"/>
    </location>
</feature>
<proteinExistence type="predicted"/>
<evidence type="ECO:0000256" key="2">
    <source>
        <dbReference type="SAM" id="SignalP"/>
    </source>
</evidence>
<feature type="chain" id="PRO_5009113868" evidence="2">
    <location>
        <begin position="19"/>
        <end position="819"/>
    </location>
</feature>